<dbReference type="PROSITE" id="PS00675">
    <property type="entry name" value="SIGMA54_INTERACT_1"/>
    <property type="match status" value="1"/>
</dbReference>
<dbReference type="Proteomes" id="UP000218151">
    <property type="component" value="Unassembled WGS sequence"/>
</dbReference>
<dbReference type="GO" id="GO:0016301">
    <property type="term" value="F:kinase activity"/>
    <property type="evidence" value="ECO:0007669"/>
    <property type="project" value="UniProtKB-KW"/>
</dbReference>
<evidence type="ECO:0000313" key="1">
    <source>
        <dbReference type="EMBL" id="PAX08566.1"/>
    </source>
</evidence>
<dbReference type="RefSeq" id="WP_095997076.1">
    <property type="nucleotide sequence ID" value="NZ_NSLI01000002.1"/>
</dbReference>
<dbReference type="EMBL" id="NSLI01000002">
    <property type="protein sequence ID" value="PAX08566.1"/>
    <property type="molecule type" value="Genomic_DNA"/>
</dbReference>
<keyword evidence="1" id="KW-0418">Kinase</keyword>
<comment type="caution">
    <text evidence="1">The sequence shown here is derived from an EMBL/GenBank/DDBJ whole genome shotgun (WGS) entry which is preliminary data.</text>
</comment>
<keyword evidence="2" id="KW-1185">Reference proteome</keyword>
<gene>
    <name evidence="1" type="ORF">CKY28_04105</name>
</gene>
<dbReference type="OrthoDB" id="4544211at2"/>
<dbReference type="Gene3D" id="3.40.50.300">
    <property type="entry name" value="P-loop containing nucleotide triphosphate hydrolases"/>
    <property type="match status" value="1"/>
</dbReference>
<dbReference type="InterPro" id="IPR025662">
    <property type="entry name" value="Sigma_54_int_dom_ATP-bd_1"/>
</dbReference>
<dbReference type="NCBIfam" id="TIGR04352">
    <property type="entry name" value="HprK_rel_A"/>
    <property type="match status" value="1"/>
</dbReference>
<protein>
    <submittedName>
        <fullName evidence="1">HprK-related kinase A</fullName>
    </submittedName>
</protein>
<sequence length="286" mass="31201">MRYRFAVRVGPYGFRVGSDWRAPVAALEHLYADYPKPRDGVANFTVRLEATRSWRRFVRPSVNIGGDWFLAEAAPLPLAHGLLAAEMGMNLQLALGGRRHLLLHASSVERDGRALLMTGESGAGKSTLSVLLAAAGWRFMGDEFALIDLDTGEVRAFPRPVSLKNAGVAAAEQAWPTATFGPWLRGTPKGDIRHMVPPSDDLARMDEPARPALLLFPRFGSPDEVRKVPRSEAFVRLTQASTNYTALGWRGFESLVRLVKAVPALAVDYPDGASGVAAVERLWSAL</sequence>
<reference evidence="2" key="1">
    <citation type="submission" date="2017-09" db="EMBL/GenBank/DDBJ databases">
        <authorList>
            <person name="Feng G."/>
            <person name="Zhu H."/>
        </authorList>
    </citation>
    <scope>NUCLEOTIDE SEQUENCE [LARGE SCALE GENOMIC DNA]</scope>
    <source>
        <strain evidence="2">1PNM-20</strain>
    </source>
</reference>
<dbReference type="InterPro" id="IPR027600">
    <property type="entry name" value="HprK-rel_A"/>
</dbReference>
<name>A0A2A2SH38_9SPHN</name>
<dbReference type="AlphaFoldDB" id="A0A2A2SH38"/>
<dbReference type="SUPFAM" id="SSF53795">
    <property type="entry name" value="PEP carboxykinase-like"/>
    <property type="match status" value="1"/>
</dbReference>
<evidence type="ECO:0000313" key="2">
    <source>
        <dbReference type="Proteomes" id="UP000218151"/>
    </source>
</evidence>
<proteinExistence type="predicted"/>
<organism evidence="1 2">
    <name type="scientific">Sphingomonas lenta</name>
    <dbReference type="NCBI Taxonomy" id="1141887"/>
    <lineage>
        <taxon>Bacteria</taxon>
        <taxon>Pseudomonadati</taxon>
        <taxon>Pseudomonadota</taxon>
        <taxon>Alphaproteobacteria</taxon>
        <taxon>Sphingomonadales</taxon>
        <taxon>Sphingomonadaceae</taxon>
        <taxon>Sphingomonas</taxon>
    </lineage>
</organism>
<keyword evidence="1" id="KW-0808">Transferase</keyword>
<accession>A0A2A2SH38</accession>
<dbReference type="InterPro" id="IPR027417">
    <property type="entry name" value="P-loop_NTPase"/>
</dbReference>